<dbReference type="Proteomes" id="UP000215224">
    <property type="component" value="Chromosome"/>
</dbReference>
<dbReference type="PANTHER" id="PTHR24421:SF63">
    <property type="entry name" value="SENSOR HISTIDINE KINASE DESK"/>
    <property type="match status" value="1"/>
</dbReference>
<dbReference type="GO" id="GO:0000155">
    <property type="term" value="F:phosphorelay sensor kinase activity"/>
    <property type="evidence" value="ECO:0007669"/>
    <property type="project" value="InterPro"/>
</dbReference>
<keyword evidence="7" id="KW-1133">Transmembrane helix</keyword>
<protein>
    <recommendedName>
        <fullName evidence="2">histidine kinase</fullName>
        <ecNumber evidence="2">2.7.13.3</ecNumber>
    </recommendedName>
</protein>
<dbReference type="CDD" id="cd16917">
    <property type="entry name" value="HATPase_UhpB-NarQ-NarX-like"/>
    <property type="match status" value="1"/>
</dbReference>
<keyword evidence="4 11" id="KW-0418">Kinase</keyword>
<dbReference type="InterPro" id="IPR050482">
    <property type="entry name" value="Sensor_HK_TwoCompSys"/>
</dbReference>
<evidence type="ECO:0000256" key="5">
    <source>
        <dbReference type="ARBA" id="ARBA00023012"/>
    </source>
</evidence>
<evidence type="ECO:0000313" key="12">
    <source>
        <dbReference type="Proteomes" id="UP000215224"/>
    </source>
</evidence>
<feature type="domain" description="DesK/YvfT N-terminal" evidence="10">
    <location>
        <begin position="6"/>
        <end position="150"/>
    </location>
</feature>
<evidence type="ECO:0000256" key="3">
    <source>
        <dbReference type="ARBA" id="ARBA00022679"/>
    </source>
</evidence>
<dbReference type="KEGG" id="bcoh:BC6307_03850"/>
<dbReference type="InterPro" id="IPR003594">
    <property type="entry name" value="HATPase_dom"/>
</dbReference>
<organism evidence="11 12">
    <name type="scientific">Sutcliffiella cohnii</name>
    <dbReference type="NCBI Taxonomy" id="33932"/>
    <lineage>
        <taxon>Bacteria</taxon>
        <taxon>Bacillati</taxon>
        <taxon>Bacillota</taxon>
        <taxon>Bacilli</taxon>
        <taxon>Bacillales</taxon>
        <taxon>Bacillaceae</taxon>
        <taxon>Sutcliffiella</taxon>
    </lineage>
</organism>
<keyword evidence="7" id="KW-0472">Membrane</keyword>
<dbReference type="InterPro" id="IPR036890">
    <property type="entry name" value="HATPase_C_sf"/>
</dbReference>
<evidence type="ECO:0000259" key="8">
    <source>
        <dbReference type="Pfam" id="PF02518"/>
    </source>
</evidence>
<dbReference type="SUPFAM" id="SSF55874">
    <property type="entry name" value="ATPase domain of HSP90 chaperone/DNA topoisomerase II/histidine kinase"/>
    <property type="match status" value="1"/>
</dbReference>
<evidence type="ECO:0000256" key="7">
    <source>
        <dbReference type="SAM" id="Phobius"/>
    </source>
</evidence>
<dbReference type="AlphaFoldDB" id="A0A223KLT3"/>
<name>A0A223KLT3_9BACI</name>
<feature type="coiled-coil region" evidence="6">
    <location>
        <begin position="158"/>
        <end position="185"/>
    </location>
</feature>
<dbReference type="PANTHER" id="PTHR24421">
    <property type="entry name" value="NITRATE/NITRITE SENSOR PROTEIN NARX-RELATED"/>
    <property type="match status" value="1"/>
</dbReference>
<accession>A0A223KLT3</accession>
<dbReference type="Pfam" id="PF02518">
    <property type="entry name" value="HATPase_c"/>
    <property type="match status" value="1"/>
</dbReference>
<evidence type="ECO:0000256" key="1">
    <source>
        <dbReference type="ARBA" id="ARBA00000085"/>
    </source>
</evidence>
<sequence length="376" mass="43105">MAKGRRVIEIFPKKYGFFPYVFLIYLCLPAFYVYQEEGWKAITGWIALLLFLLTYRQLYVTQKYFHVWLALQMLIILYLSIFFDIYNIFLGFFTANFIGWYTKKNSFFTALAAFIITLVIPLVIYIFNNDTFYHLVFFVPFLIIMLMSPIGVRSMNSRMELERQLDEANQQIKELVKREERMRIARDLHDTLGHTLSLLTLKSQLISKLALKDGEKASIQAKEMERISRSALSQVRELVSEMRTVTIAEELLEAQTLLETANIQLTIIGETSVKEVPHLTQNILSLCIREAMTNIVKHSKATNCSINIVKNAGEVNITIEDNGVGMKEQQTGGNGLKGIEERLELIDGCLSFSSNKGVKLNITVPIILKEREDNAS</sequence>
<gene>
    <name evidence="11" type="ORF">BC6307_03850</name>
</gene>
<dbReference type="InterPro" id="IPR056374">
    <property type="entry name" value="DesK/YvfT_N"/>
</dbReference>
<keyword evidence="5" id="KW-0902">Two-component regulatory system</keyword>
<reference evidence="11 12" key="1">
    <citation type="submission" date="2016-12" db="EMBL/GenBank/DDBJ databases">
        <title>The whole genome sequencing and assembly of Bacillus cohnii DSM 6307T strain.</title>
        <authorList>
            <person name="Lee Y.-J."/>
            <person name="Yi H."/>
            <person name="Bahn Y.-S."/>
            <person name="Kim J.F."/>
            <person name="Lee D.-W."/>
        </authorList>
    </citation>
    <scope>NUCLEOTIDE SEQUENCE [LARGE SCALE GENOMIC DNA]</scope>
    <source>
        <strain evidence="11 12">DSM 6307</strain>
    </source>
</reference>
<feature type="domain" description="Signal transduction histidine kinase subgroup 3 dimerisation and phosphoacceptor" evidence="9">
    <location>
        <begin position="180"/>
        <end position="245"/>
    </location>
</feature>
<feature type="domain" description="Histidine kinase/HSP90-like ATPase" evidence="8">
    <location>
        <begin position="283"/>
        <end position="365"/>
    </location>
</feature>
<dbReference type="InterPro" id="IPR011712">
    <property type="entry name" value="Sig_transdc_His_kin_sub3_dim/P"/>
</dbReference>
<dbReference type="GO" id="GO:0016020">
    <property type="term" value="C:membrane"/>
    <property type="evidence" value="ECO:0007669"/>
    <property type="project" value="InterPro"/>
</dbReference>
<proteinExistence type="predicted"/>
<keyword evidence="6" id="KW-0175">Coiled coil</keyword>
<evidence type="ECO:0000313" key="11">
    <source>
        <dbReference type="EMBL" id="AST90469.1"/>
    </source>
</evidence>
<evidence type="ECO:0000259" key="9">
    <source>
        <dbReference type="Pfam" id="PF07730"/>
    </source>
</evidence>
<dbReference type="Gene3D" id="3.30.565.10">
    <property type="entry name" value="Histidine kinase-like ATPase, C-terminal domain"/>
    <property type="match status" value="1"/>
</dbReference>
<feature type="transmembrane region" description="Helical" evidence="7">
    <location>
        <begin position="65"/>
        <end position="95"/>
    </location>
</feature>
<dbReference type="Pfam" id="PF07730">
    <property type="entry name" value="HisKA_3"/>
    <property type="match status" value="1"/>
</dbReference>
<keyword evidence="12" id="KW-1185">Reference proteome</keyword>
<dbReference type="RefSeq" id="WP_066419174.1">
    <property type="nucleotide sequence ID" value="NZ_CP018866.1"/>
</dbReference>
<evidence type="ECO:0000256" key="6">
    <source>
        <dbReference type="SAM" id="Coils"/>
    </source>
</evidence>
<feature type="transmembrane region" description="Helical" evidence="7">
    <location>
        <begin position="41"/>
        <end position="59"/>
    </location>
</feature>
<dbReference type="Gene3D" id="1.20.5.1930">
    <property type="match status" value="1"/>
</dbReference>
<dbReference type="GO" id="GO:0046983">
    <property type="term" value="F:protein dimerization activity"/>
    <property type="evidence" value="ECO:0007669"/>
    <property type="project" value="InterPro"/>
</dbReference>
<dbReference type="STRING" id="1314751.GCA_001591425_03529"/>
<keyword evidence="3" id="KW-0808">Transferase</keyword>
<keyword evidence="7" id="KW-0812">Transmembrane</keyword>
<evidence type="ECO:0000256" key="2">
    <source>
        <dbReference type="ARBA" id="ARBA00012438"/>
    </source>
</evidence>
<comment type="catalytic activity">
    <reaction evidence="1">
        <text>ATP + protein L-histidine = ADP + protein N-phospho-L-histidine.</text>
        <dbReference type="EC" id="2.7.13.3"/>
    </reaction>
</comment>
<feature type="transmembrane region" description="Helical" evidence="7">
    <location>
        <begin position="15"/>
        <end position="34"/>
    </location>
</feature>
<feature type="transmembrane region" description="Helical" evidence="7">
    <location>
        <begin position="107"/>
        <end position="126"/>
    </location>
</feature>
<evidence type="ECO:0000256" key="4">
    <source>
        <dbReference type="ARBA" id="ARBA00022777"/>
    </source>
</evidence>
<dbReference type="Pfam" id="PF23540">
    <property type="entry name" value="DesK_N"/>
    <property type="match status" value="1"/>
</dbReference>
<feature type="transmembrane region" description="Helical" evidence="7">
    <location>
        <begin position="132"/>
        <end position="152"/>
    </location>
</feature>
<dbReference type="EMBL" id="CP018866">
    <property type="protein sequence ID" value="AST90469.1"/>
    <property type="molecule type" value="Genomic_DNA"/>
</dbReference>
<evidence type="ECO:0000259" key="10">
    <source>
        <dbReference type="Pfam" id="PF23540"/>
    </source>
</evidence>
<dbReference type="EC" id="2.7.13.3" evidence="2"/>